<dbReference type="KEGG" id="eba:p1B322"/>
<organism evidence="2 3">
    <name type="scientific">Aromatoleum aromaticum (strain DSM 19018 / LMG 30748 / EbN1)</name>
    <name type="common">Azoarcus sp. (strain EbN1)</name>
    <dbReference type="NCBI Taxonomy" id="76114"/>
    <lineage>
        <taxon>Bacteria</taxon>
        <taxon>Pseudomonadati</taxon>
        <taxon>Pseudomonadota</taxon>
        <taxon>Betaproteobacteria</taxon>
        <taxon>Rhodocyclales</taxon>
        <taxon>Rhodocyclaceae</taxon>
        <taxon>Aromatoleum</taxon>
    </lineage>
</organism>
<geneLocation type="plasmid" evidence="3">
    <name>pAzo1</name>
</geneLocation>
<feature type="domain" description="VWFA" evidence="1">
    <location>
        <begin position="8"/>
        <end position="163"/>
    </location>
</feature>
<dbReference type="HOGENOM" id="CLU_082324_2_1_4"/>
<dbReference type="AlphaFoldDB" id="Q5NWS4"/>
<dbReference type="InterPro" id="IPR011392">
    <property type="entry name" value="Tellurite-R_TerY"/>
</dbReference>
<dbReference type="RefSeq" id="WP_011254689.1">
    <property type="nucleotide sequence ID" value="NC_006823.1"/>
</dbReference>
<dbReference type="InterPro" id="IPR002035">
    <property type="entry name" value="VWF_A"/>
</dbReference>
<dbReference type="SUPFAM" id="SSF53300">
    <property type="entry name" value="vWA-like"/>
    <property type="match status" value="1"/>
</dbReference>
<name>Q5NWS4_AROAE</name>
<reference evidence="2 3" key="1">
    <citation type="journal article" date="2005" name="Arch. Microbiol.">
        <title>The genome sequence of an anaerobic aromatic-degrading denitrifying bacterium, strain EbN1.</title>
        <authorList>
            <person name="Rabus R."/>
            <person name="Kube M."/>
            <person name="Heider J."/>
            <person name="Beck A."/>
            <person name="Heitmann K."/>
            <person name="Widdel F."/>
            <person name="Reinhardt R."/>
        </authorList>
    </citation>
    <scope>NUCLEOTIDE SEQUENCE [LARGE SCALE GENOMIC DNA]</scope>
    <source>
        <strain evidence="2 3">EbN1</strain>
        <plasmid evidence="3">Plasmid pAzo1</plasmid>
    </source>
</reference>
<dbReference type="OrthoDB" id="9806395at2"/>
<dbReference type="PROSITE" id="PS50234">
    <property type="entry name" value="VWFA"/>
    <property type="match status" value="1"/>
</dbReference>
<evidence type="ECO:0000313" key="2">
    <source>
        <dbReference type="EMBL" id="CAI10490.1"/>
    </source>
</evidence>
<dbReference type="Proteomes" id="UP000006552">
    <property type="component" value="Plasmid 1"/>
</dbReference>
<gene>
    <name evidence="2" type="primary">terY2</name>
    <name evidence="2" type="ORF">p1B322</name>
</gene>
<dbReference type="InterPro" id="IPR036465">
    <property type="entry name" value="vWFA_dom_sf"/>
</dbReference>
<keyword evidence="3" id="KW-1185">Reference proteome</keyword>
<dbReference type="Pfam" id="PF00092">
    <property type="entry name" value="VWA"/>
    <property type="match status" value="1"/>
</dbReference>
<dbReference type="PIRSF" id="PIRSF020634">
    <property type="entry name" value="TerY_vWA"/>
    <property type="match status" value="1"/>
</dbReference>
<sequence>MSSSRRLPVYLLIDTSGSMRGEPVESVNVGLRAMQTSLRQNPYAIETVHLSVTTFDSQIKDVLPLTALEDATIPEIVCPASGATLLGEALEHILDRAKKEVRQSSAEQKGDWAPLLFIMTDGKPTDTFVFNQVAPAIKAFKFGSIIACAAGPKADPAGLRLITDHVVSLDTMDSAAFTAFFQWVSVTVSSGSMSVGAANTLSLPPTPPEVNVVI</sequence>
<evidence type="ECO:0000313" key="3">
    <source>
        <dbReference type="Proteomes" id="UP000006552"/>
    </source>
</evidence>
<accession>Q5NWS4</accession>
<dbReference type="SMART" id="SM00327">
    <property type="entry name" value="VWA"/>
    <property type="match status" value="1"/>
</dbReference>
<dbReference type="EMBL" id="CR555307">
    <property type="protein sequence ID" value="CAI10490.1"/>
    <property type="molecule type" value="Genomic_DNA"/>
</dbReference>
<proteinExistence type="predicted"/>
<protein>
    <submittedName>
        <fullName evidence="2">Tellurium resistance protein</fullName>
    </submittedName>
</protein>
<evidence type="ECO:0000259" key="1">
    <source>
        <dbReference type="PROSITE" id="PS50234"/>
    </source>
</evidence>
<dbReference type="Gene3D" id="3.40.50.410">
    <property type="entry name" value="von Willebrand factor, type A domain"/>
    <property type="match status" value="1"/>
</dbReference>
<keyword evidence="2" id="KW-0614">Plasmid</keyword>